<evidence type="ECO:0000313" key="4">
    <source>
        <dbReference type="Proteomes" id="UP000716291"/>
    </source>
</evidence>
<dbReference type="Proteomes" id="UP000716291">
    <property type="component" value="Unassembled WGS sequence"/>
</dbReference>
<feature type="coiled-coil region" evidence="1">
    <location>
        <begin position="386"/>
        <end position="413"/>
    </location>
</feature>
<dbReference type="AlphaFoldDB" id="A0A9P6X9C8"/>
<dbReference type="EMBL" id="JAANQT010000788">
    <property type="protein sequence ID" value="KAG1308373.1"/>
    <property type="molecule type" value="Genomic_DNA"/>
</dbReference>
<organism evidence="3 4">
    <name type="scientific">Rhizopus oryzae</name>
    <name type="common">Mucormycosis agent</name>
    <name type="synonym">Rhizopus arrhizus var. delemar</name>
    <dbReference type="NCBI Taxonomy" id="64495"/>
    <lineage>
        <taxon>Eukaryota</taxon>
        <taxon>Fungi</taxon>
        <taxon>Fungi incertae sedis</taxon>
        <taxon>Mucoromycota</taxon>
        <taxon>Mucoromycotina</taxon>
        <taxon>Mucoromycetes</taxon>
        <taxon>Mucorales</taxon>
        <taxon>Mucorineae</taxon>
        <taxon>Rhizopodaceae</taxon>
        <taxon>Rhizopus</taxon>
    </lineage>
</organism>
<protein>
    <submittedName>
        <fullName evidence="3">Uncharacterized protein</fullName>
    </submittedName>
</protein>
<feature type="coiled-coil region" evidence="1">
    <location>
        <begin position="322"/>
        <end position="360"/>
    </location>
</feature>
<keyword evidence="4" id="KW-1185">Reference proteome</keyword>
<accession>A0A9P6X9C8</accession>
<gene>
    <name evidence="3" type="ORF">G6F64_006092</name>
</gene>
<proteinExistence type="predicted"/>
<reference evidence="3" key="1">
    <citation type="journal article" date="2020" name="Microb. Genom.">
        <title>Genetic diversity of clinical and environmental Mucorales isolates obtained from an investigation of mucormycosis cases among solid organ transplant recipients.</title>
        <authorList>
            <person name="Nguyen M.H."/>
            <person name="Kaul D."/>
            <person name="Muto C."/>
            <person name="Cheng S.J."/>
            <person name="Richter R.A."/>
            <person name="Bruno V.M."/>
            <person name="Liu G."/>
            <person name="Beyhan S."/>
            <person name="Sundermann A.J."/>
            <person name="Mounaud S."/>
            <person name="Pasculle A.W."/>
            <person name="Nierman W.C."/>
            <person name="Driscoll E."/>
            <person name="Cumbie R."/>
            <person name="Clancy C.J."/>
            <person name="Dupont C.L."/>
        </authorList>
    </citation>
    <scope>NUCLEOTIDE SEQUENCE</scope>
    <source>
        <strain evidence="3">GL11</strain>
    </source>
</reference>
<feature type="region of interest" description="Disordered" evidence="2">
    <location>
        <begin position="1"/>
        <end position="47"/>
    </location>
</feature>
<feature type="coiled-coil region" evidence="1">
    <location>
        <begin position="97"/>
        <end position="166"/>
    </location>
</feature>
<keyword evidence="1" id="KW-0175">Coiled coil</keyword>
<evidence type="ECO:0000256" key="2">
    <source>
        <dbReference type="SAM" id="MobiDB-lite"/>
    </source>
</evidence>
<feature type="compositionally biased region" description="Low complexity" evidence="2">
    <location>
        <begin position="38"/>
        <end position="47"/>
    </location>
</feature>
<comment type="caution">
    <text evidence="3">The sequence shown here is derived from an EMBL/GenBank/DDBJ whole genome shotgun (WGS) entry which is preliminary data.</text>
</comment>
<name>A0A9P6X9C8_RHIOR</name>
<feature type="coiled-coil region" evidence="1">
    <location>
        <begin position="230"/>
        <end position="293"/>
    </location>
</feature>
<evidence type="ECO:0000256" key="1">
    <source>
        <dbReference type="SAM" id="Coils"/>
    </source>
</evidence>
<feature type="region of interest" description="Disordered" evidence="2">
    <location>
        <begin position="65"/>
        <end position="96"/>
    </location>
</feature>
<sequence>MGFKKLFSSKEVRYDTKNEPTKSSRSLSLNKWSKKRPSSSIISSLSSPINRPSLDLTMIPIIPSHTKSTHPFEQTKEKVELPATPSPSDKEEDDSLLQCNTKQVLEMKQRLENVNKKLNEALEKTDDFETEFKSRESSRKMMMCKLDRVVSENELLKRELKDYLKTEDQIRGLLKGMDEDRIVEGVSYLRSLCDTLTAQKEQLDKKCSLAETSYQKALETQWAEMEKRREDEMNCLLQSHQSEIERLTNKFQAEYRALEQAHDASRSQLTYEMHQTVTEKTEIENQLDALTQAHHQQSEVIKESKIRQASLERELGSAEGIHLQLKKEIRELEEGREGEIERLEDKVATIEIENKELREQWVGLEEFFVQKEIEFKREEMKKELDLTNKNTDFERLKKENEKLKMTIQSLQQELNNTLKPGKGLVRTKSGLQDDLIKMHTKAQLGLIEYLEGEDDVIQAMSRFKRQLETEMQEPFDE</sequence>
<evidence type="ECO:0000313" key="3">
    <source>
        <dbReference type="EMBL" id="KAG1308373.1"/>
    </source>
</evidence>
<feature type="compositionally biased region" description="Basic and acidic residues" evidence="2">
    <location>
        <begin position="8"/>
        <end position="22"/>
    </location>
</feature>